<feature type="non-terminal residue" evidence="1">
    <location>
        <position position="575"/>
    </location>
</feature>
<dbReference type="EMBL" id="LAZR01031373">
    <property type="protein sequence ID" value="KKL53937.1"/>
    <property type="molecule type" value="Genomic_DNA"/>
</dbReference>
<comment type="caution">
    <text evidence="1">The sequence shown here is derived from an EMBL/GenBank/DDBJ whole genome shotgun (WGS) entry which is preliminary data.</text>
</comment>
<proteinExistence type="predicted"/>
<reference evidence="1" key="1">
    <citation type="journal article" date="2015" name="Nature">
        <title>Complex archaea that bridge the gap between prokaryotes and eukaryotes.</title>
        <authorList>
            <person name="Spang A."/>
            <person name="Saw J.H."/>
            <person name="Jorgensen S.L."/>
            <person name="Zaremba-Niedzwiedzka K."/>
            <person name="Martijn J."/>
            <person name="Lind A.E."/>
            <person name="van Eijk R."/>
            <person name="Schleper C."/>
            <person name="Guy L."/>
            <person name="Ettema T.J."/>
        </authorList>
    </citation>
    <scope>NUCLEOTIDE SEQUENCE</scope>
</reference>
<gene>
    <name evidence="1" type="ORF">LCGC14_2270420</name>
</gene>
<organism evidence="1">
    <name type="scientific">marine sediment metagenome</name>
    <dbReference type="NCBI Taxonomy" id="412755"/>
    <lineage>
        <taxon>unclassified sequences</taxon>
        <taxon>metagenomes</taxon>
        <taxon>ecological metagenomes</taxon>
    </lineage>
</organism>
<name>A0A0F9FS76_9ZZZZ</name>
<accession>A0A0F9FS76</accession>
<sequence>MARSGWKLERDNARLDFYYNGTRIGGIDAGGIDLASGKTYDVDGTPVTGSTLDSAYNGGSTITVDAAAVKFDGSHGSNDTFQVVGAGTGALIDLDQNSSGLDVEGSDATWTVTKLGVAKFDSIDTIGQIKFVSDTLGADILKLGYDGTDFIWNVVTGKSLDLRVANTNVVTITGSAVTLAQATTISTGGLIVSDTGLTVTTGGASITGNTTVTGDLTVTGNHTWDSALTVDELLLDTDGDASTHAAVSYVLSDNSGDTTINSKTGKEVHLSINNNDEFSVSATEVDIHGNILVLDSDGNTKLDCATGDTIKIYVAGSQDFTIAANLFSVLSGSVLNINDGVLFQVGTTGDGVLYHSATGPGANATIAGVLIGTSVTKATANNSTFFSNITTDADIMICVNDNGASKGLIFLDGDAGDLYLGSTTTGHLTVGDVDEYTWDASDFIIASGNDIKFAGNDGINDSAGNELIRFVAIGSASNYLGLSNSNGGNILFENEGSTADQGFTFLNDQAEEILVLNSAVDSVEEIIITSAAAGAGVKIASSTSATDAHLRIDTEGAGNIFLMLGGVDVLGIHDS</sequence>
<dbReference type="AlphaFoldDB" id="A0A0F9FS76"/>
<protein>
    <submittedName>
        <fullName evidence="1">Uncharacterized protein</fullName>
    </submittedName>
</protein>
<evidence type="ECO:0000313" key="1">
    <source>
        <dbReference type="EMBL" id="KKL53937.1"/>
    </source>
</evidence>